<reference evidence="2 3" key="1">
    <citation type="submission" date="2015-01" db="EMBL/GenBank/DDBJ databases">
        <title>The Genome Sequence of Capronia semiimmersa CBS27337.</title>
        <authorList>
            <consortium name="The Broad Institute Genomics Platform"/>
            <person name="Cuomo C."/>
            <person name="de Hoog S."/>
            <person name="Gorbushina A."/>
            <person name="Stielow B."/>
            <person name="Teixiera M."/>
            <person name="Abouelleil A."/>
            <person name="Chapman S.B."/>
            <person name="Priest M."/>
            <person name="Young S.K."/>
            <person name="Wortman J."/>
            <person name="Nusbaum C."/>
            <person name="Birren B."/>
        </authorList>
    </citation>
    <scope>NUCLEOTIDE SEQUENCE [LARGE SCALE GENOMIC DNA]</scope>
    <source>
        <strain evidence="2 3">CBS 27337</strain>
    </source>
</reference>
<dbReference type="AlphaFoldDB" id="A0A0D2FHN5"/>
<dbReference type="PANTHER" id="PTHR37451">
    <property type="entry name" value="MARVEL DOMAIN"/>
    <property type="match status" value="1"/>
</dbReference>
<feature type="transmembrane region" description="Helical" evidence="1">
    <location>
        <begin position="166"/>
        <end position="190"/>
    </location>
</feature>
<dbReference type="EMBL" id="KN846959">
    <property type="protein sequence ID" value="KIW67533.1"/>
    <property type="molecule type" value="Genomic_DNA"/>
</dbReference>
<gene>
    <name evidence="2" type="ORF">PV04_06777</name>
</gene>
<accession>A0A0D2FHN5</accession>
<keyword evidence="1" id="KW-1133">Transmembrane helix</keyword>
<evidence type="ECO:0000313" key="2">
    <source>
        <dbReference type="EMBL" id="KIW67533.1"/>
    </source>
</evidence>
<keyword evidence="1" id="KW-0812">Transmembrane</keyword>
<dbReference type="Proteomes" id="UP000054266">
    <property type="component" value="Unassembled WGS sequence"/>
</dbReference>
<keyword evidence="1" id="KW-0472">Membrane</keyword>
<dbReference type="STRING" id="5601.A0A0D2FHN5"/>
<proteinExistence type="predicted"/>
<name>A0A0D2FHN5_9EURO</name>
<sequence>MTDLHTEQDHMRPVSRFSTSTSIRMAAAVENRRPVVPMPRWSSIVGCARAVAAILVLAFTAAATGIWGGAPGFAIALFTASATLLLFVYYFVALSRRPALYNRWTVLGLESVGTFLWLVSLALLSGWSAHHRGGPPSGYGFWRAPFGPSDVGLQSHPRSNSRRVGIAFAGTAAGLSGLEFALFVVTLVTFGMGLHHQRKEELSQRGAPVGGILSPPTVFQKEQEVTVHESKTDPAVV</sequence>
<keyword evidence="3" id="KW-1185">Reference proteome</keyword>
<dbReference type="HOGENOM" id="CLU_1234867_0_0_1"/>
<feature type="transmembrane region" description="Helical" evidence="1">
    <location>
        <begin position="73"/>
        <end position="92"/>
    </location>
</feature>
<protein>
    <recommendedName>
        <fullName evidence="4">MARVEL domain-containing protein</fullName>
    </recommendedName>
</protein>
<evidence type="ECO:0000256" key="1">
    <source>
        <dbReference type="SAM" id="Phobius"/>
    </source>
</evidence>
<dbReference type="PANTHER" id="PTHR37451:SF4">
    <property type="entry name" value="MARVEL DOMAIN-CONTAINING PROTEIN"/>
    <property type="match status" value="1"/>
</dbReference>
<feature type="transmembrane region" description="Helical" evidence="1">
    <location>
        <begin position="41"/>
        <end position="67"/>
    </location>
</feature>
<feature type="transmembrane region" description="Helical" evidence="1">
    <location>
        <begin position="104"/>
        <end position="127"/>
    </location>
</feature>
<evidence type="ECO:0008006" key="4">
    <source>
        <dbReference type="Google" id="ProtNLM"/>
    </source>
</evidence>
<organism evidence="2 3">
    <name type="scientific">Phialophora macrospora</name>
    <dbReference type="NCBI Taxonomy" id="1851006"/>
    <lineage>
        <taxon>Eukaryota</taxon>
        <taxon>Fungi</taxon>
        <taxon>Dikarya</taxon>
        <taxon>Ascomycota</taxon>
        <taxon>Pezizomycotina</taxon>
        <taxon>Eurotiomycetes</taxon>
        <taxon>Chaetothyriomycetidae</taxon>
        <taxon>Chaetothyriales</taxon>
        <taxon>Herpotrichiellaceae</taxon>
        <taxon>Phialophora</taxon>
    </lineage>
</organism>
<evidence type="ECO:0000313" key="3">
    <source>
        <dbReference type="Proteomes" id="UP000054266"/>
    </source>
</evidence>